<keyword evidence="3" id="KW-0949">S-adenosyl-L-methionine</keyword>
<keyword evidence="5" id="KW-0408">Iron</keyword>
<dbReference type="AlphaFoldDB" id="A0A1T4QNR9"/>
<dbReference type="PANTHER" id="PTHR43787">
    <property type="entry name" value="FEMO COFACTOR BIOSYNTHESIS PROTEIN NIFB-RELATED"/>
    <property type="match status" value="1"/>
</dbReference>
<dbReference type="SUPFAM" id="SSF102114">
    <property type="entry name" value="Radical SAM enzymes"/>
    <property type="match status" value="1"/>
</dbReference>
<dbReference type="OrthoDB" id="9795504at2"/>
<evidence type="ECO:0000313" key="8">
    <source>
        <dbReference type="EMBL" id="SKA05336.1"/>
    </source>
</evidence>
<dbReference type="InterPro" id="IPR013785">
    <property type="entry name" value="Aldolase_TIM"/>
</dbReference>
<dbReference type="Pfam" id="PF04055">
    <property type="entry name" value="Radical_SAM"/>
    <property type="match status" value="1"/>
</dbReference>
<dbReference type="GO" id="GO:0046872">
    <property type="term" value="F:metal ion binding"/>
    <property type="evidence" value="ECO:0007669"/>
    <property type="project" value="UniProtKB-KW"/>
</dbReference>
<evidence type="ECO:0000256" key="3">
    <source>
        <dbReference type="ARBA" id="ARBA00022691"/>
    </source>
</evidence>
<dbReference type="SFLD" id="SFLDG01083">
    <property type="entry name" value="Uncharacterised_Radical_SAM_Su"/>
    <property type="match status" value="1"/>
</dbReference>
<evidence type="ECO:0000259" key="7">
    <source>
        <dbReference type="PROSITE" id="PS51918"/>
    </source>
</evidence>
<gene>
    <name evidence="8" type="ORF">SAMN02745118_02631</name>
</gene>
<reference evidence="9" key="1">
    <citation type="submission" date="2017-02" db="EMBL/GenBank/DDBJ databases">
        <authorList>
            <person name="Varghese N."/>
            <person name="Submissions S."/>
        </authorList>
    </citation>
    <scope>NUCLEOTIDE SEQUENCE [LARGE SCALE GENOMIC DNA]</scope>
    <source>
        <strain evidence="9">ATCC BAA-73</strain>
    </source>
</reference>
<dbReference type="STRING" id="142842.SAMN02745118_02631"/>
<dbReference type="Gene3D" id="3.20.20.70">
    <property type="entry name" value="Aldolase class I"/>
    <property type="match status" value="1"/>
</dbReference>
<feature type="domain" description="Radical SAM core" evidence="7">
    <location>
        <begin position="13"/>
        <end position="242"/>
    </location>
</feature>
<sequence>MNFEYIFGPVLSRRLGVSLGIDLLPNGICTFDCIYCERGSTAEFNIERKEYIPAKKVIKELDRFLKRKPKLDYITFSGSGEPTLHSKIDKIVGFLKQNYSEYKIALLTNASLFADKKILDKIKKIDLIVPSLDAVLESTFQTINRPVSNLSINDIIDGLINLDKNYTGKIWLEIFIVPGVNDTKKEIKAFKKAINQINPQRIQLNTLDRPGVENWIQPATKKNLNQIAATLGDKVEVVGNFKPRRNQKSKNKVI</sequence>
<keyword evidence="9" id="KW-1185">Reference proteome</keyword>
<dbReference type="InterPro" id="IPR040084">
    <property type="entry name" value="GTPase_Obg"/>
</dbReference>
<evidence type="ECO:0000256" key="6">
    <source>
        <dbReference type="ARBA" id="ARBA00023014"/>
    </source>
</evidence>
<comment type="cofactor">
    <cofactor evidence="1">
        <name>[4Fe-4S] cluster</name>
        <dbReference type="ChEBI" id="CHEBI:49883"/>
    </cofactor>
</comment>
<dbReference type="EMBL" id="FUWM01000030">
    <property type="protein sequence ID" value="SKA05336.1"/>
    <property type="molecule type" value="Genomic_DNA"/>
</dbReference>
<evidence type="ECO:0000256" key="1">
    <source>
        <dbReference type="ARBA" id="ARBA00001966"/>
    </source>
</evidence>
<dbReference type="PANTHER" id="PTHR43787:SF11">
    <property type="entry name" value="UPF0026 PROTEIN SLR1464"/>
    <property type="match status" value="1"/>
</dbReference>
<evidence type="ECO:0000256" key="5">
    <source>
        <dbReference type="ARBA" id="ARBA00023004"/>
    </source>
</evidence>
<dbReference type="SFLD" id="SFLDS00029">
    <property type="entry name" value="Radical_SAM"/>
    <property type="match status" value="1"/>
</dbReference>
<accession>A0A1T4QNR9</accession>
<keyword evidence="2" id="KW-0004">4Fe-4S</keyword>
<keyword evidence="6" id="KW-0411">Iron-sulfur</keyword>
<dbReference type="CDD" id="cd01335">
    <property type="entry name" value="Radical_SAM"/>
    <property type="match status" value="1"/>
</dbReference>
<organism evidence="8 9">
    <name type="scientific">Selenihalanaerobacter shriftii</name>
    <dbReference type="NCBI Taxonomy" id="142842"/>
    <lineage>
        <taxon>Bacteria</taxon>
        <taxon>Bacillati</taxon>
        <taxon>Bacillota</taxon>
        <taxon>Clostridia</taxon>
        <taxon>Halanaerobiales</taxon>
        <taxon>Halobacteroidaceae</taxon>
        <taxon>Selenihalanaerobacter</taxon>
    </lineage>
</organism>
<name>A0A1T4QNR9_9FIRM</name>
<dbReference type="PROSITE" id="PS51918">
    <property type="entry name" value="RADICAL_SAM"/>
    <property type="match status" value="1"/>
</dbReference>
<dbReference type="Proteomes" id="UP000190625">
    <property type="component" value="Unassembled WGS sequence"/>
</dbReference>
<protein>
    <submittedName>
        <fullName evidence="8">Wyosine [tRNA(Phe)-imidazoG37] synthetase, radical SAM superfamily</fullName>
    </submittedName>
</protein>
<proteinExistence type="predicted"/>
<evidence type="ECO:0000256" key="4">
    <source>
        <dbReference type="ARBA" id="ARBA00022723"/>
    </source>
</evidence>
<dbReference type="GO" id="GO:0051539">
    <property type="term" value="F:4 iron, 4 sulfur cluster binding"/>
    <property type="evidence" value="ECO:0007669"/>
    <property type="project" value="UniProtKB-KW"/>
</dbReference>
<keyword evidence="4" id="KW-0479">Metal-binding</keyword>
<evidence type="ECO:0000256" key="2">
    <source>
        <dbReference type="ARBA" id="ARBA00022485"/>
    </source>
</evidence>
<dbReference type="InterPro" id="IPR058240">
    <property type="entry name" value="rSAM_sf"/>
</dbReference>
<evidence type="ECO:0000313" key="9">
    <source>
        <dbReference type="Proteomes" id="UP000190625"/>
    </source>
</evidence>
<dbReference type="InterPro" id="IPR007197">
    <property type="entry name" value="rSAM"/>
</dbReference>
<dbReference type="GO" id="GO:0003824">
    <property type="term" value="F:catalytic activity"/>
    <property type="evidence" value="ECO:0007669"/>
    <property type="project" value="InterPro"/>
</dbReference>